<reference evidence="4" key="1">
    <citation type="journal article" date="2019" name="Int. J. Syst. Evol. Microbiol.">
        <title>The Global Catalogue of Microorganisms (GCM) 10K type strain sequencing project: providing services to taxonomists for standard genome sequencing and annotation.</title>
        <authorList>
            <consortium name="The Broad Institute Genomics Platform"/>
            <consortium name="The Broad Institute Genome Sequencing Center for Infectious Disease"/>
            <person name="Wu L."/>
            <person name="Ma J."/>
        </authorList>
    </citation>
    <scope>NUCLEOTIDE SEQUENCE [LARGE SCALE GENOMIC DNA]</scope>
    <source>
        <strain evidence="4">JCM 18304</strain>
    </source>
</reference>
<accession>A0ABP9RLU8</accession>
<dbReference type="PRINTS" id="PR00598">
    <property type="entry name" value="HTHMARR"/>
</dbReference>
<dbReference type="SMART" id="SM00347">
    <property type="entry name" value="HTH_MARR"/>
    <property type="match status" value="1"/>
</dbReference>
<gene>
    <name evidence="3" type="ORF">GCM10023322_13490</name>
</gene>
<evidence type="ECO:0000259" key="2">
    <source>
        <dbReference type="PROSITE" id="PS50995"/>
    </source>
</evidence>
<evidence type="ECO:0000313" key="4">
    <source>
        <dbReference type="Proteomes" id="UP001501570"/>
    </source>
</evidence>
<comment type="caution">
    <text evidence="3">The sequence shown here is derived from an EMBL/GenBank/DDBJ whole genome shotgun (WGS) entry which is preliminary data.</text>
</comment>
<feature type="region of interest" description="Disordered" evidence="1">
    <location>
        <begin position="181"/>
        <end position="201"/>
    </location>
</feature>
<dbReference type="PROSITE" id="PS50995">
    <property type="entry name" value="HTH_MARR_2"/>
    <property type="match status" value="1"/>
</dbReference>
<dbReference type="Proteomes" id="UP001501570">
    <property type="component" value="Unassembled WGS sequence"/>
</dbReference>
<organism evidence="3 4">
    <name type="scientific">Rugosimonospora acidiphila</name>
    <dbReference type="NCBI Taxonomy" id="556531"/>
    <lineage>
        <taxon>Bacteria</taxon>
        <taxon>Bacillati</taxon>
        <taxon>Actinomycetota</taxon>
        <taxon>Actinomycetes</taxon>
        <taxon>Micromonosporales</taxon>
        <taxon>Micromonosporaceae</taxon>
        <taxon>Rugosimonospora</taxon>
    </lineage>
</organism>
<dbReference type="EMBL" id="BAABJQ010000003">
    <property type="protein sequence ID" value="GAA5180669.1"/>
    <property type="molecule type" value="Genomic_DNA"/>
</dbReference>
<feature type="domain" description="HTH marR-type" evidence="2">
    <location>
        <begin position="33"/>
        <end position="165"/>
    </location>
</feature>
<proteinExistence type="predicted"/>
<evidence type="ECO:0000313" key="3">
    <source>
        <dbReference type="EMBL" id="GAA5180669.1"/>
    </source>
</evidence>
<name>A0ABP9RLU8_9ACTN</name>
<dbReference type="SUPFAM" id="SSF46785">
    <property type="entry name" value="Winged helix' DNA-binding domain"/>
    <property type="match status" value="1"/>
</dbReference>
<protein>
    <recommendedName>
        <fullName evidence="2">HTH marR-type domain-containing protein</fullName>
    </recommendedName>
</protein>
<dbReference type="Pfam" id="PF01047">
    <property type="entry name" value="MarR"/>
    <property type="match status" value="1"/>
</dbReference>
<dbReference type="InterPro" id="IPR036390">
    <property type="entry name" value="WH_DNA-bd_sf"/>
</dbReference>
<keyword evidence="4" id="KW-1185">Reference proteome</keyword>
<sequence length="201" mass="21918">MLERLARYYGRMAASSVPSASADAPAGPCGPLDSDLGWALGAVFRSYVKEANVAVADLPGGPRGYQVLAAAATTALGTQLALANELGIDRTVMTYLLDDLERAGLIVRQPDPADRRVRRVCVTEPGRTRLTELDERLRLTEDHLLSALDEADRTTFRDLLRRLATHANSRHPMTDACQAVQETGIVQDGPQAATPRRTRRR</sequence>
<dbReference type="Gene3D" id="1.10.10.10">
    <property type="entry name" value="Winged helix-like DNA-binding domain superfamily/Winged helix DNA-binding domain"/>
    <property type="match status" value="1"/>
</dbReference>
<dbReference type="InterPro" id="IPR039422">
    <property type="entry name" value="MarR/SlyA-like"/>
</dbReference>
<dbReference type="InterPro" id="IPR000835">
    <property type="entry name" value="HTH_MarR-typ"/>
</dbReference>
<dbReference type="PANTHER" id="PTHR33164:SF43">
    <property type="entry name" value="HTH-TYPE TRANSCRIPTIONAL REPRESSOR YETL"/>
    <property type="match status" value="1"/>
</dbReference>
<dbReference type="InterPro" id="IPR036388">
    <property type="entry name" value="WH-like_DNA-bd_sf"/>
</dbReference>
<evidence type="ECO:0000256" key="1">
    <source>
        <dbReference type="SAM" id="MobiDB-lite"/>
    </source>
</evidence>
<dbReference type="PANTHER" id="PTHR33164">
    <property type="entry name" value="TRANSCRIPTIONAL REGULATOR, MARR FAMILY"/>
    <property type="match status" value="1"/>
</dbReference>